<evidence type="ECO:0000256" key="3">
    <source>
        <dbReference type="ARBA" id="ARBA00022771"/>
    </source>
</evidence>
<dbReference type="AlphaFoldDB" id="A0AB34IG26"/>
<evidence type="ECO:0000313" key="10">
    <source>
        <dbReference type="Proteomes" id="UP001515480"/>
    </source>
</evidence>
<name>A0AB34IG26_PRYPA</name>
<reference evidence="9 10" key="1">
    <citation type="journal article" date="2024" name="Science">
        <title>Giant polyketide synthase enzymes in the biosynthesis of giant marine polyether toxins.</title>
        <authorList>
            <person name="Fallon T.R."/>
            <person name="Shende V.V."/>
            <person name="Wierzbicki I.H."/>
            <person name="Pendleton A.L."/>
            <person name="Watervoot N.F."/>
            <person name="Auber R.P."/>
            <person name="Gonzalez D.J."/>
            <person name="Wisecaver J.H."/>
            <person name="Moore B.S."/>
        </authorList>
    </citation>
    <scope>NUCLEOTIDE SEQUENCE [LARGE SCALE GENOMIC DNA]</scope>
    <source>
        <strain evidence="9 10">12B1</strain>
    </source>
</reference>
<dbReference type="EMBL" id="JBGBPQ010000026">
    <property type="protein sequence ID" value="KAL1498990.1"/>
    <property type="molecule type" value="Genomic_DNA"/>
</dbReference>
<comment type="caution">
    <text evidence="9">The sequence shown here is derived from an EMBL/GenBank/DDBJ whole genome shotgun (WGS) entry which is preliminary data.</text>
</comment>
<gene>
    <name evidence="9" type="ORF">AB1Y20_013509</name>
</gene>
<dbReference type="PANTHER" id="PTHR24198">
    <property type="entry name" value="ANKYRIN REPEAT AND PROTEIN KINASE DOMAIN-CONTAINING PROTEIN"/>
    <property type="match status" value="1"/>
</dbReference>
<keyword evidence="1" id="KW-0479">Metal-binding</keyword>
<dbReference type="SUPFAM" id="SSF57850">
    <property type="entry name" value="RING/U-box"/>
    <property type="match status" value="1"/>
</dbReference>
<dbReference type="SUPFAM" id="SSF48403">
    <property type="entry name" value="Ankyrin repeat"/>
    <property type="match status" value="1"/>
</dbReference>
<protein>
    <recommendedName>
        <fullName evidence="8">IBR domain-containing protein</fullName>
    </recommendedName>
</protein>
<evidence type="ECO:0000256" key="2">
    <source>
        <dbReference type="ARBA" id="ARBA00022737"/>
    </source>
</evidence>
<evidence type="ECO:0000259" key="8">
    <source>
        <dbReference type="SMART" id="SM00647"/>
    </source>
</evidence>
<dbReference type="SMART" id="SM00248">
    <property type="entry name" value="ANK"/>
    <property type="match status" value="3"/>
</dbReference>
<organism evidence="9 10">
    <name type="scientific">Prymnesium parvum</name>
    <name type="common">Toxic golden alga</name>
    <dbReference type="NCBI Taxonomy" id="97485"/>
    <lineage>
        <taxon>Eukaryota</taxon>
        <taxon>Haptista</taxon>
        <taxon>Haptophyta</taxon>
        <taxon>Prymnesiophyceae</taxon>
        <taxon>Prymnesiales</taxon>
        <taxon>Prymnesiaceae</taxon>
        <taxon>Prymnesium</taxon>
    </lineage>
</organism>
<dbReference type="InterPro" id="IPR002867">
    <property type="entry name" value="IBR_dom"/>
</dbReference>
<keyword evidence="4" id="KW-0833">Ubl conjugation pathway</keyword>
<dbReference type="Gene3D" id="3.30.450.50">
    <property type="entry name" value="Longin domain"/>
    <property type="match status" value="1"/>
</dbReference>
<dbReference type="PROSITE" id="PS50297">
    <property type="entry name" value="ANK_REP_REGION"/>
    <property type="match status" value="2"/>
</dbReference>
<keyword evidence="6 7" id="KW-0040">ANK repeat</keyword>
<sequence>MSRPCNGRFLFCLEVCLQKKCHESHVKQAIAANSVTDLSAALERPKCLGALFPDVNLAAEGALHLAAETASPELIHTLLLKGADVNATDEHKNTPLHAAARRGDPDVLMLLLKEAAIAIDSMNAGSLTALLVAAKCGHWDCCAKLLRAGANAQPEGYRVSPGNGRSARFSEGLRAAQEVMSALAALWPQSAVRFCAVGQLTEGKPLAMCAPQTAPSDWASRLAKTEVQQGEQMLQRVLNSARIKEHPRLTVSTEKGMLHYELQQQTQLLFLAITQPDMKQSSAFAFLHELKMGFVAFDAELRASQYDAVKPKAIRLLRALSAKVNASVASLPSLSVTAQLLFDEARSLDLHLDPAAADAPPREAPRRDVETPPETAAMTASQVHAHLSSQILALASGLNLGRAKAIALLRRFGWDYGEVMRACDAQPSLLSQVFPPAATREGEAAEVEEKPNGSQLRAWLQSQVLEGTHVPLTYPPTAAADGKPSKPEPVPEDELQRLLPADMLAMYEANILRSFISESECWQPCPRPGCQFSVHCLDLRHGTSVVDVPCACEHRFCWHCRREEHQPLPCAMVSAWQMVIEAEESPAEAGIPPTAEEETSAAELQAVCSKVDSLTTPVDSKREARANIMAVRLIINSCLGPSAEHAAFADRLPGALSTLLDARRLLRVSYIAQRMLERPLASTRAALPAEKDQAGPPGHQQLARLQRQLDFLCSLLGQVLELPHESPEGGDSEQTEEAGYAHKVRSAAQQSADKLGRIRGERAISLLQHATLLWAGNEQLTTLFEAVRLTTADLRGCLVRLVRPQDAKERGPFSPPKALIPSDAGWMGVVRNWMGTRD</sequence>
<evidence type="ECO:0000256" key="7">
    <source>
        <dbReference type="PROSITE-ProRule" id="PRU00023"/>
    </source>
</evidence>
<keyword evidence="3" id="KW-0863">Zinc-finger</keyword>
<feature type="domain" description="IBR" evidence="8">
    <location>
        <begin position="505"/>
        <end position="570"/>
    </location>
</feature>
<dbReference type="SMART" id="SM00647">
    <property type="entry name" value="IBR"/>
    <property type="match status" value="1"/>
</dbReference>
<feature type="repeat" description="ANK" evidence="7">
    <location>
        <begin position="91"/>
        <end position="116"/>
    </location>
</feature>
<dbReference type="Pfam" id="PF01485">
    <property type="entry name" value="IBR"/>
    <property type="match status" value="1"/>
</dbReference>
<dbReference type="PROSITE" id="PS50088">
    <property type="entry name" value="ANK_REPEAT"/>
    <property type="match status" value="2"/>
</dbReference>
<accession>A0AB34IG26</accession>
<dbReference type="GO" id="GO:0008270">
    <property type="term" value="F:zinc ion binding"/>
    <property type="evidence" value="ECO:0007669"/>
    <property type="project" value="UniProtKB-KW"/>
</dbReference>
<dbReference type="Gene3D" id="1.20.120.1750">
    <property type="match status" value="1"/>
</dbReference>
<evidence type="ECO:0000256" key="4">
    <source>
        <dbReference type="ARBA" id="ARBA00022786"/>
    </source>
</evidence>
<evidence type="ECO:0000256" key="1">
    <source>
        <dbReference type="ARBA" id="ARBA00022723"/>
    </source>
</evidence>
<keyword evidence="10" id="KW-1185">Reference proteome</keyword>
<keyword evidence="5" id="KW-0862">Zinc</keyword>
<evidence type="ECO:0000313" key="9">
    <source>
        <dbReference type="EMBL" id="KAL1498990.1"/>
    </source>
</evidence>
<feature type="repeat" description="ANK" evidence="7">
    <location>
        <begin position="58"/>
        <end position="90"/>
    </location>
</feature>
<dbReference type="Pfam" id="PF12796">
    <property type="entry name" value="Ank_2"/>
    <property type="match status" value="1"/>
</dbReference>
<dbReference type="Proteomes" id="UP001515480">
    <property type="component" value="Unassembled WGS sequence"/>
</dbReference>
<dbReference type="InterPro" id="IPR036770">
    <property type="entry name" value="Ankyrin_rpt-contain_sf"/>
</dbReference>
<dbReference type="Gene3D" id="1.25.40.20">
    <property type="entry name" value="Ankyrin repeat-containing domain"/>
    <property type="match status" value="1"/>
</dbReference>
<evidence type="ECO:0000256" key="5">
    <source>
        <dbReference type="ARBA" id="ARBA00022833"/>
    </source>
</evidence>
<proteinExistence type="predicted"/>
<dbReference type="CDD" id="cd20346">
    <property type="entry name" value="BRcat_RBR_ANKIB1"/>
    <property type="match status" value="1"/>
</dbReference>
<evidence type="ECO:0000256" key="6">
    <source>
        <dbReference type="ARBA" id="ARBA00023043"/>
    </source>
</evidence>
<keyword evidence="2" id="KW-0677">Repeat</keyword>
<dbReference type="PANTHER" id="PTHR24198:SF165">
    <property type="entry name" value="ANKYRIN REPEAT-CONTAINING PROTEIN-RELATED"/>
    <property type="match status" value="1"/>
</dbReference>
<dbReference type="InterPro" id="IPR002110">
    <property type="entry name" value="Ankyrin_rpt"/>
</dbReference>